<dbReference type="Proteomes" id="UP001221558">
    <property type="component" value="Chromosome"/>
</dbReference>
<reference evidence="1 2" key="1">
    <citation type="submission" date="2023-02" db="EMBL/GenBank/DDBJ databases">
        <title>Genome sequence of Sphingobacterium sp. KACC 22765.</title>
        <authorList>
            <person name="Kim S."/>
            <person name="Heo J."/>
            <person name="Kwon S.-W."/>
        </authorList>
    </citation>
    <scope>NUCLEOTIDE SEQUENCE [LARGE SCALE GENOMIC DNA]</scope>
    <source>
        <strain evidence="1 2">KACC 22765</strain>
    </source>
</reference>
<evidence type="ECO:0000313" key="1">
    <source>
        <dbReference type="EMBL" id="WDF69976.1"/>
    </source>
</evidence>
<evidence type="ECO:0008006" key="3">
    <source>
        <dbReference type="Google" id="ProtNLM"/>
    </source>
</evidence>
<accession>A0ABY7WK56</accession>
<gene>
    <name evidence="1" type="ORF">PQ465_06260</name>
</gene>
<dbReference type="RefSeq" id="WP_274268684.1">
    <property type="nucleotide sequence ID" value="NZ_CP117880.1"/>
</dbReference>
<protein>
    <recommendedName>
        <fullName evidence="3">DUF4905 domain-containing protein</fullName>
    </recommendedName>
</protein>
<organism evidence="1 2">
    <name type="scientific">Sphingobacterium oryzagri</name>
    <dbReference type="NCBI Taxonomy" id="3025669"/>
    <lineage>
        <taxon>Bacteria</taxon>
        <taxon>Pseudomonadati</taxon>
        <taxon>Bacteroidota</taxon>
        <taxon>Sphingobacteriia</taxon>
        <taxon>Sphingobacteriales</taxon>
        <taxon>Sphingobacteriaceae</taxon>
        <taxon>Sphingobacterium</taxon>
    </lineage>
</organism>
<sequence>MTKYTIYNAFQKEFPGQIWKIVVDGLRQEMALEIRDTETTIPQFFIVDFAGNSLSENNIVAEKEWTLEALQHQTLILKRVGDTHPVKEGIWLLDKQGNTRYLSYEYTWIDTEVDYIKVRHRNIQSGFEEYIAIEQAKKVLTANSDISSAHSAVKMPIPYHGTLPPYFDKKDLCDAPWVSRADDKFIWTYHSRQNGLYNLNLCIADASNELYESTLLHEMPKMIPQPYFQIGNQIFLMSYNKREIVSYLV</sequence>
<keyword evidence="2" id="KW-1185">Reference proteome</keyword>
<name>A0ABY7WK56_9SPHI</name>
<dbReference type="EMBL" id="CP117880">
    <property type="protein sequence ID" value="WDF69976.1"/>
    <property type="molecule type" value="Genomic_DNA"/>
</dbReference>
<evidence type="ECO:0000313" key="2">
    <source>
        <dbReference type="Proteomes" id="UP001221558"/>
    </source>
</evidence>
<proteinExistence type="predicted"/>